<comment type="subcellular location">
    <subcellularLocation>
        <location evidence="1">Membrane</location>
        <topology evidence="1">Multi-pass membrane protein</topology>
    </subcellularLocation>
</comment>
<keyword evidence="5 7" id="KW-0472">Membrane</keyword>
<feature type="transmembrane region" description="Helical" evidence="7">
    <location>
        <begin position="266"/>
        <end position="291"/>
    </location>
</feature>
<keyword evidence="3 7" id="KW-0812">Transmembrane</keyword>
<name>A0ABV6PGV5_9SPHN</name>
<keyword evidence="4 7" id="KW-1133">Transmembrane helix</keyword>
<feature type="transmembrane region" description="Helical" evidence="7">
    <location>
        <begin position="414"/>
        <end position="434"/>
    </location>
</feature>
<dbReference type="Gene3D" id="1.20.1730.10">
    <property type="entry name" value="Sodium/glucose cotransporter"/>
    <property type="match status" value="1"/>
</dbReference>
<evidence type="ECO:0000313" key="9">
    <source>
        <dbReference type="Proteomes" id="UP001589943"/>
    </source>
</evidence>
<organism evidence="8 9">
    <name type="scientific">Novosphingobium aquiterrae</name>
    <dbReference type="NCBI Taxonomy" id="624388"/>
    <lineage>
        <taxon>Bacteria</taxon>
        <taxon>Pseudomonadati</taxon>
        <taxon>Pseudomonadota</taxon>
        <taxon>Alphaproteobacteria</taxon>
        <taxon>Sphingomonadales</taxon>
        <taxon>Sphingomonadaceae</taxon>
        <taxon>Novosphingobium</taxon>
    </lineage>
</organism>
<proteinExistence type="inferred from homology"/>
<feature type="transmembrane region" description="Helical" evidence="7">
    <location>
        <begin position="74"/>
        <end position="97"/>
    </location>
</feature>
<dbReference type="Pfam" id="PF00474">
    <property type="entry name" value="SSF"/>
    <property type="match status" value="1"/>
</dbReference>
<evidence type="ECO:0000313" key="8">
    <source>
        <dbReference type="EMBL" id="MFC0589067.1"/>
    </source>
</evidence>
<dbReference type="Proteomes" id="UP001589943">
    <property type="component" value="Unassembled WGS sequence"/>
</dbReference>
<feature type="transmembrane region" description="Helical" evidence="7">
    <location>
        <begin position="311"/>
        <end position="336"/>
    </location>
</feature>
<accession>A0ABV6PGV5</accession>
<dbReference type="PANTHER" id="PTHR11819:SF195">
    <property type="entry name" value="SODIUM_GLUCOSE COTRANSPORTER 4"/>
    <property type="match status" value="1"/>
</dbReference>
<feature type="transmembrane region" description="Helical" evidence="7">
    <location>
        <begin position="357"/>
        <end position="376"/>
    </location>
</feature>
<dbReference type="RefSeq" id="WP_379480574.1">
    <property type="nucleotide sequence ID" value="NZ_JBHLTL010000004.1"/>
</dbReference>
<feature type="transmembrane region" description="Helical" evidence="7">
    <location>
        <begin position="226"/>
        <end position="245"/>
    </location>
</feature>
<sequence length="476" mass="50423">MIIQLAVALLITALIGYATWRKVKSAHAAHDGSGKDVFLAGGGLSWLYVAGSITLTNLSTEQLVGMNGNQMFLLAWWELAGFVGLLILAGVFVPIYYRNQCTTVTELLERRYSGSSVRTIVAGIFLVGSVLVYIPAALYSGSLFLKTMLGFDGSLLVFALPMAAIAALYTILGGLRAVAVMDTYSGIGVLAIALLVVVLALSAIGWDFSGIPPERLSMIGATDSPIPFHTLFTGMLFIQIFYWSTNQNITQKAMTAPTVREAQKGVLAAAAVRILIVPLIVVVPGVVAFKLFGSLGDASYGRIVAHVLPGWLSGAFAAMMAAAVIAHTAAILNGAVALYSVDFHDRFIAKVSDHWRLAMKATIVMAAAGVVLVPLFENAKSIINTLQQLNGLTSMPILSAFIVGLLFKGVRASAASAAIVFGVLFYGFLTYQPHAFLPGWFHYIDAMLVTLVACVVVALAVNKALGGETVRDSASL</sequence>
<gene>
    <name evidence="8" type="ORF">ACFFF7_06545</name>
</gene>
<evidence type="ECO:0000256" key="4">
    <source>
        <dbReference type="ARBA" id="ARBA00022989"/>
    </source>
</evidence>
<dbReference type="PANTHER" id="PTHR11819">
    <property type="entry name" value="SOLUTE CARRIER FAMILY 5"/>
    <property type="match status" value="1"/>
</dbReference>
<dbReference type="InterPro" id="IPR038377">
    <property type="entry name" value="Na/Glc_symporter_sf"/>
</dbReference>
<feature type="transmembrane region" description="Helical" evidence="7">
    <location>
        <begin position="117"/>
        <end position="136"/>
    </location>
</feature>
<protein>
    <submittedName>
        <fullName evidence="8">SLC5 family protein</fullName>
    </submittedName>
</protein>
<comment type="similarity">
    <text evidence="2 6">Belongs to the sodium:solute symporter (SSF) (TC 2.A.21) family.</text>
</comment>
<evidence type="ECO:0000256" key="2">
    <source>
        <dbReference type="ARBA" id="ARBA00006434"/>
    </source>
</evidence>
<evidence type="ECO:0000256" key="1">
    <source>
        <dbReference type="ARBA" id="ARBA00004141"/>
    </source>
</evidence>
<keyword evidence="9" id="KW-1185">Reference proteome</keyword>
<evidence type="ECO:0000256" key="3">
    <source>
        <dbReference type="ARBA" id="ARBA00022692"/>
    </source>
</evidence>
<dbReference type="EMBL" id="JBHLTL010000004">
    <property type="protein sequence ID" value="MFC0589067.1"/>
    <property type="molecule type" value="Genomic_DNA"/>
</dbReference>
<dbReference type="InterPro" id="IPR001734">
    <property type="entry name" value="Na/solute_symporter"/>
</dbReference>
<evidence type="ECO:0000256" key="6">
    <source>
        <dbReference type="RuleBase" id="RU362091"/>
    </source>
</evidence>
<feature type="transmembrane region" description="Helical" evidence="7">
    <location>
        <begin position="187"/>
        <end position="206"/>
    </location>
</feature>
<feature type="transmembrane region" description="Helical" evidence="7">
    <location>
        <begin position="156"/>
        <end position="175"/>
    </location>
</feature>
<reference evidence="8 9" key="1">
    <citation type="submission" date="2024-09" db="EMBL/GenBank/DDBJ databases">
        <authorList>
            <person name="Sun Q."/>
            <person name="Mori K."/>
        </authorList>
    </citation>
    <scope>NUCLEOTIDE SEQUENCE [LARGE SCALE GENOMIC DNA]</scope>
    <source>
        <strain evidence="8 9">NCAIM B.02537</strain>
    </source>
</reference>
<dbReference type="PROSITE" id="PS50283">
    <property type="entry name" value="NA_SOLUT_SYMP_3"/>
    <property type="match status" value="1"/>
</dbReference>
<evidence type="ECO:0000256" key="7">
    <source>
        <dbReference type="SAM" id="Phobius"/>
    </source>
</evidence>
<comment type="caution">
    <text evidence="8">The sequence shown here is derived from an EMBL/GenBank/DDBJ whole genome shotgun (WGS) entry which is preliminary data.</text>
</comment>
<feature type="transmembrane region" description="Helical" evidence="7">
    <location>
        <begin position="440"/>
        <end position="461"/>
    </location>
</feature>
<evidence type="ECO:0000256" key="5">
    <source>
        <dbReference type="ARBA" id="ARBA00023136"/>
    </source>
</evidence>
<feature type="transmembrane region" description="Helical" evidence="7">
    <location>
        <begin position="388"/>
        <end position="407"/>
    </location>
</feature>